<proteinExistence type="predicted"/>
<evidence type="ECO:0000313" key="2">
    <source>
        <dbReference type="Proteomes" id="UP000030755"/>
    </source>
</evidence>
<dbReference type="Proteomes" id="UP000030755">
    <property type="component" value="Unassembled WGS sequence"/>
</dbReference>
<organism evidence="1 2">
    <name type="scientific">Rozella allomycis (strain CSF55)</name>
    <dbReference type="NCBI Taxonomy" id="988480"/>
    <lineage>
        <taxon>Eukaryota</taxon>
        <taxon>Fungi</taxon>
        <taxon>Fungi incertae sedis</taxon>
        <taxon>Cryptomycota</taxon>
        <taxon>Cryptomycota incertae sedis</taxon>
        <taxon>Rozella</taxon>
    </lineage>
</organism>
<dbReference type="EMBL" id="KE560985">
    <property type="protein sequence ID" value="EPZ34154.1"/>
    <property type="molecule type" value="Genomic_DNA"/>
</dbReference>
<dbReference type="HOGENOM" id="CLU_1256672_0_0_1"/>
<keyword evidence="2" id="KW-1185">Reference proteome</keyword>
<accession>A0A075B048</accession>
<sequence>MRQHLLTSHLEMLPEKFRVSLTDVIKLIQLRCSSKMIVVGVDEVSLVASLNMTVFNNMYRTFGCILCKSDPFVVFVTAGTDIGKVFDSVARTSYFPLRIELEYLSMESSRKIVSNRLNAGVLQNLFVEQCVAEIGGHCRSLEIFCDIIANVCNEEAWNSILKKLIGALRNLYMLNLGKYSDLFERIITMRVLPKVVSPNNTVTPETNMTFQDIQESGLTG</sequence>
<dbReference type="AlphaFoldDB" id="A0A075B048"/>
<name>A0A075B048_ROZAC</name>
<protein>
    <submittedName>
        <fullName evidence="1">Uncharacterized protein</fullName>
    </submittedName>
</protein>
<reference evidence="1 2" key="1">
    <citation type="journal article" date="2013" name="Curr. Biol.">
        <title>Shared signatures of parasitism and phylogenomics unite Cryptomycota and microsporidia.</title>
        <authorList>
            <person name="James T.Y."/>
            <person name="Pelin A."/>
            <person name="Bonen L."/>
            <person name="Ahrendt S."/>
            <person name="Sain D."/>
            <person name="Corradi N."/>
            <person name="Stajich J.E."/>
        </authorList>
    </citation>
    <scope>NUCLEOTIDE SEQUENCE [LARGE SCALE GENOMIC DNA]</scope>
    <source>
        <strain evidence="1 2">CSF55</strain>
    </source>
</reference>
<dbReference type="InterPro" id="IPR027417">
    <property type="entry name" value="P-loop_NTPase"/>
</dbReference>
<evidence type="ECO:0000313" key="1">
    <source>
        <dbReference type="EMBL" id="EPZ34154.1"/>
    </source>
</evidence>
<dbReference type="SUPFAM" id="SSF52540">
    <property type="entry name" value="P-loop containing nucleoside triphosphate hydrolases"/>
    <property type="match status" value="1"/>
</dbReference>
<gene>
    <name evidence="1" type="ORF">O9G_005977</name>
</gene>